<dbReference type="AlphaFoldDB" id="A0A9X1DFW3"/>
<reference evidence="2" key="1">
    <citation type="submission" date="2021-05" db="EMBL/GenBank/DDBJ databases">
        <title>Genome of Sphingobium sp. strain.</title>
        <authorList>
            <person name="Fan R."/>
        </authorList>
    </citation>
    <scope>NUCLEOTIDE SEQUENCE</scope>
    <source>
        <strain evidence="2">H33</strain>
    </source>
</reference>
<dbReference type="RefSeq" id="WP_214625358.1">
    <property type="nucleotide sequence ID" value="NZ_JAHGAW010000015.1"/>
</dbReference>
<gene>
    <name evidence="2" type="ORF">KK488_19290</name>
</gene>
<evidence type="ECO:0000313" key="2">
    <source>
        <dbReference type="EMBL" id="MBT2189098.1"/>
    </source>
</evidence>
<dbReference type="InterPro" id="IPR037401">
    <property type="entry name" value="SnoaL-like"/>
</dbReference>
<dbReference type="CDD" id="cd00531">
    <property type="entry name" value="NTF2_like"/>
    <property type="match status" value="1"/>
</dbReference>
<dbReference type="Pfam" id="PF13577">
    <property type="entry name" value="SnoaL_4"/>
    <property type="match status" value="1"/>
</dbReference>
<organism evidence="2 3">
    <name type="scientific">Sphingobium nicotianae</name>
    <dbReference type="NCBI Taxonomy" id="2782607"/>
    <lineage>
        <taxon>Bacteria</taxon>
        <taxon>Pseudomonadati</taxon>
        <taxon>Pseudomonadota</taxon>
        <taxon>Alphaproteobacteria</taxon>
        <taxon>Sphingomonadales</taxon>
        <taxon>Sphingomonadaceae</taxon>
        <taxon>Sphingobium</taxon>
    </lineage>
</organism>
<dbReference type="EMBL" id="JAHGAW010000015">
    <property type="protein sequence ID" value="MBT2189098.1"/>
    <property type="molecule type" value="Genomic_DNA"/>
</dbReference>
<evidence type="ECO:0000259" key="1">
    <source>
        <dbReference type="Pfam" id="PF13577"/>
    </source>
</evidence>
<feature type="domain" description="SnoaL-like" evidence="1">
    <location>
        <begin position="21"/>
        <end position="148"/>
    </location>
</feature>
<protein>
    <submittedName>
        <fullName evidence="2">Nuclear transport factor 2 family protein</fullName>
    </submittedName>
</protein>
<comment type="caution">
    <text evidence="2">The sequence shown here is derived from an EMBL/GenBank/DDBJ whole genome shotgun (WGS) entry which is preliminary data.</text>
</comment>
<dbReference type="Proteomes" id="UP001138757">
    <property type="component" value="Unassembled WGS sequence"/>
</dbReference>
<dbReference type="SUPFAM" id="SSF54427">
    <property type="entry name" value="NTF2-like"/>
    <property type="match status" value="1"/>
</dbReference>
<name>A0A9X1DFW3_9SPHN</name>
<dbReference type="InterPro" id="IPR032710">
    <property type="entry name" value="NTF2-like_dom_sf"/>
</dbReference>
<proteinExistence type="predicted"/>
<keyword evidence="3" id="KW-1185">Reference proteome</keyword>
<dbReference type="Gene3D" id="3.10.450.50">
    <property type="match status" value="1"/>
</dbReference>
<evidence type="ECO:0000313" key="3">
    <source>
        <dbReference type="Proteomes" id="UP001138757"/>
    </source>
</evidence>
<sequence length="169" mass="19352">MAAEMREDGGSAPASIEQRLRALEDEREIRDLIIRYAQRLDRLDHKGYAALFAREGRWSGRMGDATGPEAIEAMLIEGLGPTPKNYRNTKNFHLMSNLLIEVDGDTATAESRLVYFARKDGRPVPMLAGRYEDELVREDGRWRFNYRRVIGEIPTREEQPVRTAEEIGE</sequence>
<accession>A0A9X1DFW3</accession>